<proteinExistence type="predicted"/>
<accession>A0ABV9PKY8</accession>
<dbReference type="InterPro" id="IPR002575">
    <property type="entry name" value="Aminoglycoside_PTrfase"/>
</dbReference>
<comment type="caution">
    <text evidence="2">The sequence shown here is derived from an EMBL/GenBank/DDBJ whole genome shotgun (WGS) entry which is preliminary data.</text>
</comment>
<name>A0ABV9PKY8_9ACTN</name>
<dbReference type="EMBL" id="JBHSHP010000007">
    <property type="protein sequence ID" value="MFC4753541.1"/>
    <property type="molecule type" value="Genomic_DNA"/>
</dbReference>
<gene>
    <name evidence="2" type="ORF">ACFO7U_01945</name>
</gene>
<reference evidence="3" key="1">
    <citation type="journal article" date="2019" name="Int. J. Syst. Evol. Microbiol.">
        <title>The Global Catalogue of Microorganisms (GCM) 10K type strain sequencing project: providing services to taxonomists for standard genome sequencing and annotation.</title>
        <authorList>
            <consortium name="The Broad Institute Genomics Platform"/>
            <consortium name="The Broad Institute Genome Sequencing Center for Infectious Disease"/>
            <person name="Wu L."/>
            <person name="Ma J."/>
        </authorList>
    </citation>
    <scope>NUCLEOTIDE SEQUENCE [LARGE SCALE GENOMIC DNA]</scope>
    <source>
        <strain evidence="3">JCM 11882</strain>
    </source>
</reference>
<sequence>MLTDITEPDSDVNEVARPTGARADAEHLVVALDQWLTDTLGGDAGARIDEVTVPDSSGMSSDTVLVDATWTDGDEDGRSPRAHRLVARLAPLADAMPVFPRYDLGLQAQIMRLVAERSPVPVPRVLWHEASEEPLGREFLIMDRVDGLIPADVMPYNFEGWVFDATAEQRATLQQSAVQILADLHSIPQPWILCPPLARTSAGPATAPVTADQALRAHLAQQRAYYEWASDGGPRSPLIERALDQLDATKPTIEGDAVLCWGDSRIGNIIFRDFRPAAVLDWEMVTLGPRELDLGWMIFLHRFFEDIAAMAELPGLPDLLRRADVAAHYSSSTGHEVRHLDWFITYAALRQAVIMYRIQRRTIAFGAAEAAADPDDMIMHRAGLEAMLAGTYWTDLAAKGL</sequence>
<evidence type="ECO:0000313" key="2">
    <source>
        <dbReference type="EMBL" id="MFC4753541.1"/>
    </source>
</evidence>
<dbReference type="InterPro" id="IPR041726">
    <property type="entry name" value="ACAD10_11_N"/>
</dbReference>
<dbReference type="PANTHER" id="PTHR21310">
    <property type="entry name" value="AMINOGLYCOSIDE PHOSPHOTRANSFERASE-RELATED-RELATED"/>
    <property type="match status" value="1"/>
</dbReference>
<dbReference type="InterPro" id="IPR011009">
    <property type="entry name" value="Kinase-like_dom_sf"/>
</dbReference>
<protein>
    <submittedName>
        <fullName evidence="2">Phosphotransferase family protein</fullName>
    </submittedName>
</protein>
<dbReference type="RefSeq" id="WP_380059525.1">
    <property type="nucleotide sequence ID" value="NZ_BAABCD010000007.1"/>
</dbReference>
<dbReference type="PANTHER" id="PTHR21310:SF40">
    <property type="entry name" value="AMINOGLYCOSIDE PHOSPHOTRANSFERASE DOMAIN-CONTAINING PROTEIN-RELATED"/>
    <property type="match status" value="1"/>
</dbReference>
<feature type="domain" description="Aminoglycoside phosphotransferase" evidence="1">
    <location>
        <begin position="54"/>
        <end position="300"/>
    </location>
</feature>
<dbReference type="Proteomes" id="UP001595836">
    <property type="component" value="Unassembled WGS sequence"/>
</dbReference>
<dbReference type="Gene3D" id="3.30.200.20">
    <property type="entry name" value="Phosphorylase Kinase, domain 1"/>
    <property type="match status" value="1"/>
</dbReference>
<dbReference type="SUPFAM" id="SSF56112">
    <property type="entry name" value="Protein kinase-like (PK-like)"/>
    <property type="match status" value="1"/>
</dbReference>
<dbReference type="Gene3D" id="3.90.1200.10">
    <property type="match status" value="1"/>
</dbReference>
<evidence type="ECO:0000259" key="1">
    <source>
        <dbReference type="Pfam" id="PF01636"/>
    </source>
</evidence>
<evidence type="ECO:0000313" key="3">
    <source>
        <dbReference type="Proteomes" id="UP001595836"/>
    </source>
</evidence>
<dbReference type="InterPro" id="IPR051678">
    <property type="entry name" value="AGP_Transferase"/>
</dbReference>
<keyword evidence="3" id="KW-1185">Reference proteome</keyword>
<dbReference type="Pfam" id="PF01636">
    <property type="entry name" value="APH"/>
    <property type="match status" value="1"/>
</dbReference>
<organism evidence="2 3">
    <name type="scientific">Dietzia aurantiaca</name>
    <dbReference type="NCBI Taxonomy" id="983873"/>
    <lineage>
        <taxon>Bacteria</taxon>
        <taxon>Bacillati</taxon>
        <taxon>Actinomycetota</taxon>
        <taxon>Actinomycetes</taxon>
        <taxon>Mycobacteriales</taxon>
        <taxon>Dietziaceae</taxon>
        <taxon>Dietzia</taxon>
    </lineage>
</organism>
<dbReference type="CDD" id="cd05154">
    <property type="entry name" value="ACAD10_11_N-like"/>
    <property type="match status" value="1"/>
</dbReference>